<keyword evidence="2" id="KW-1133">Transmembrane helix</keyword>
<feature type="transmembrane region" description="Helical" evidence="2">
    <location>
        <begin position="1086"/>
        <end position="1117"/>
    </location>
</feature>
<accession>A0A078AUI0</accession>
<dbReference type="InterPro" id="IPR011050">
    <property type="entry name" value="Pectin_lyase_fold/virulence"/>
</dbReference>
<evidence type="ECO:0000256" key="1">
    <source>
        <dbReference type="SAM" id="MobiDB-lite"/>
    </source>
</evidence>
<reference evidence="3 4" key="1">
    <citation type="submission" date="2014-06" db="EMBL/GenBank/DDBJ databases">
        <authorList>
            <person name="Swart Estienne"/>
        </authorList>
    </citation>
    <scope>NUCLEOTIDE SEQUENCE [LARGE SCALE GENOMIC DNA]</scope>
    <source>
        <strain evidence="3 4">130c</strain>
    </source>
</reference>
<keyword evidence="4" id="KW-1185">Reference proteome</keyword>
<evidence type="ECO:0000256" key="2">
    <source>
        <dbReference type="SAM" id="Phobius"/>
    </source>
</evidence>
<dbReference type="EMBL" id="CCKQ01014301">
    <property type="protein sequence ID" value="CDW86055.1"/>
    <property type="molecule type" value="Genomic_DNA"/>
</dbReference>
<feature type="transmembrane region" description="Helical" evidence="2">
    <location>
        <begin position="1271"/>
        <end position="1289"/>
    </location>
</feature>
<evidence type="ECO:0000313" key="4">
    <source>
        <dbReference type="Proteomes" id="UP000039865"/>
    </source>
</evidence>
<evidence type="ECO:0008006" key="5">
    <source>
        <dbReference type="Google" id="ProtNLM"/>
    </source>
</evidence>
<feature type="region of interest" description="Disordered" evidence="1">
    <location>
        <begin position="1531"/>
        <end position="1563"/>
    </location>
</feature>
<dbReference type="SUPFAM" id="SSF51126">
    <property type="entry name" value="Pectin lyase-like"/>
    <property type="match status" value="1"/>
</dbReference>
<feature type="compositionally biased region" description="Basic and acidic residues" evidence="1">
    <location>
        <begin position="1531"/>
        <end position="1554"/>
    </location>
</feature>
<sequence length="1563" mass="178871">MSFCADKNICLKCPENKYLSLLTFQCLESCDKNTEDQISISYHETLKSSFKYCRQRKIFVDPTSISYLELGTQQYPYKTIRLPLIELFNYLPGQTQSYQIMQKGNTTDYIQTLFNQQLVLNAINLTIMTYQDLNETITQIFQQQQQQLTEATLFIQSNAVFKKSTSTRFSIIEEDYNIAMKISTQELSYSVSGNILFRNFTSKGQRYLNVALPHIQLQTLKNVTLEYSTFRSFSTQIDANKQQVAIDSSSLCPINKDNLTRTIQFANNYISSDARIRDPSLQYAIVCTQRSDLGKRNIACICENLTVEHLSSQITILSLSTGNTVNQTARNITQNNVTLGPLNAFHIIFVGSQTLNVDSIKIINSWTQSRIVICSLNFQNTIMNNIVMINNTMDPNNNVQCVIKSSANPPTATQAFNNFFFMNNTLYSNQELNSMTSYFRNLKSQSFQMINTTFRNFQYLDDFKTGSQIIRVDEISLMNNNHENSLLQNLTIENSQIDFFSFRGFKDNNSFLAGGQLIECNQNSLTPTIIRNTSFIHNFQATIQLQAVETSRLDLPCVLIIDKSSFSINFPIIDALINVKINSKAVITNSYFEKTFSVSRGSIVLGDYQQAEVQVINCTFVKNFAVDGGIFFVHYDSQINIDQSVFEQNYAYSGSIGVIENQGKASITNTLIKSNHGIKNSIISVKYKLDEVQITISKSNLIISNSIIENTNTFTNFKYSEPQANHKQYLIESNLKSSVLIDKSFIAQTSIMFINCLRVCGKSLRFQFDNRSIKRKLQRQQNIIYTIQSHNCSFQVDNNRFLSNVASEKGGAITYNKNRPVVIQENYYDELNQAQYGSKIAGYPYDVKVLSYEKYPLASGQLYIGTILVAIIDADSNIIKTDSTSITNADELSKVNGQSQVQAINGIATFKDLQFQATPGQKNVQFLIQSTNTNTDYIQKAFDDVQHAALGIILLSNLSINALNVPKILNVMEENLWKQNKATGDHQTHQIIQLNVSINKHVLEENTKLIQILKYNSVPMDMVEIFAILILTSTAAFNLQWPYQLSQFFGVFSSVGELTESYISFDCFLKEAGFTGKDESSYYYKVFAIIILPILMIIALTFFKQVVVSSIVVLYSLHPTLTRMSSSLYFCMELDRGEYWLQADLEIRCWTGPHLSWCLGLGLISLIVWIIGAPLFTFIYLRKNKNKLQQEEFFGKYRMLYQGLKSEYYYWEFANILRKIFLVCINVFLNLYSNTFKALLSLLVLTGFKRIQKRLKPYKNPLYNNLEEREMQILIVTFFGALFFISDVISETIQLIVFILIVLANVWFIALCLYCIFTNVKHDFFQRITKMMAPLVLSKILMDQEETYRQTTKGDLSIIDYDFDKITRFQADSVSSKVLELDLQKVCKNYKSQKIRKSKANENSLLCKNDNEKNDINLKVRSAIIKKSNSHLIDENDFFKSDKSSKEKRRRRQVQKYGTELKPEEENNIQKLTSIGKSLISDGLILGNESMQSVSMKSQIHAGKSIMSSMSGQGQMISNMKKIITSEKVKKNKYDSLNSHNDKQEKYLRVEQKQKSKKMLFQA</sequence>
<feature type="transmembrane region" description="Helical" evidence="2">
    <location>
        <begin position="1022"/>
        <end position="1039"/>
    </location>
</feature>
<feature type="transmembrane region" description="Helical" evidence="2">
    <location>
        <begin position="1295"/>
        <end position="1317"/>
    </location>
</feature>
<proteinExistence type="predicted"/>
<evidence type="ECO:0000313" key="3">
    <source>
        <dbReference type="EMBL" id="CDW86055.1"/>
    </source>
</evidence>
<keyword evidence="2" id="KW-0812">Transmembrane</keyword>
<keyword evidence="2" id="KW-0472">Membrane</keyword>
<dbReference type="PANTHER" id="PTHR11319">
    <property type="entry name" value="G PROTEIN-COUPLED RECEPTOR-RELATED"/>
    <property type="match status" value="1"/>
</dbReference>
<protein>
    <recommendedName>
        <fullName evidence="5">Transmembrane protein</fullName>
    </recommendedName>
</protein>
<dbReference type="PANTHER" id="PTHR11319:SF35">
    <property type="entry name" value="OUTER MEMBRANE PROTEIN PMPC-RELATED"/>
    <property type="match status" value="1"/>
</dbReference>
<dbReference type="Proteomes" id="UP000039865">
    <property type="component" value="Unassembled WGS sequence"/>
</dbReference>
<dbReference type="OMA" id="ACICENL"/>
<feature type="transmembrane region" description="Helical" evidence="2">
    <location>
        <begin position="1154"/>
        <end position="1181"/>
    </location>
</feature>
<dbReference type="OrthoDB" id="295386at2759"/>
<gene>
    <name evidence="3" type="primary">Contig12007.g12849</name>
    <name evidence="3" type="ORF">STYLEM_15146</name>
</gene>
<organism evidence="3 4">
    <name type="scientific">Stylonychia lemnae</name>
    <name type="common">Ciliate</name>
    <dbReference type="NCBI Taxonomy" id="5949"/>
    <lineage>
        <taxon>Eukaryota</taxon>
        <taxon>Sar</taxon>
        <taxon>Alveolata</taxon>
        <taxon>Ciliophora</taxon>
        <taxon>Intramacronucleata</taxon>
        <taxon>Spirotrichea</taxon>
        <taxon>Stichotrichia</taxon>
        <taxon>Sporadotrichida</taxon>
        <taxon>Oxytrichidae</taxon>
        <taxon>Stylonychinae</taxon>
        <taxon>Stylonychia</taxon>
    </lineage>
</organism>
<dbReference type="InParanoid" id="A0A078AUI0"/>
<name>A0A078AUI0_STYLE</name>